<dbReference type="GO" id="GO:0019478">
    <property type="term" value="P:D-amino acid catabolic process"/>
    <property type="evidence" value="ECO:0007669"/>
    <property type="project" value="TreeGrafter"/>
</dbReference>
<dbReference type="OrthoDB" id="2015447at2759"/>
<dbReference type="Pfam" id="PF01266">
    <property type="entry name" value="DAO"/>
    <property type="match status" value="1"/>
</dbReference>
<dbReference type="Gene3D" id="3.40.50.720">
    <property type="entry name" value="NAD(P)-binding Rossmann-like Domain"/>
    <property type="match status" value="1"/>
</dbReference>
<organism evidence="8 9">
    <name type="scientific">Sistotremastrum niveocremeum HHB9708</name>
    <dbReference type="NCBI Taxonomy" id="1314777"/>
    <lineage>
        <taxon>Eukaryota</taxon>
        <taxon>Fungi</taxon>
        <taxon>Dikarya</taxon>
        <taxon>Basidiomycota</taxon>
        <taxon>Agaricomycotina</taxon>
        <taxon>Agaricomycetes</taxon>
        <taxon>Sistotremastrales</taxon>
        <taxon>Sistotremastraceae</taxon>
        <taxon>Sertulicium</taxon>
        <taxon>Sertulicium niveocremeum</taxon>
    </lineage>
</organism>
<dbReference type="EMBL" id="KV419397">
    <property type="protein sequence ID" value="KZS97400.1"/>
    <property type="molecule type" value="Genomic_DNA"/>
</dbReference>
<dbReference type="GO" id="GO:0071949">
    <property type="term" value="F:FAD binding"/>
    <property type="evidence" value="ECO:0007669"/>
    <property type="project" value="InterPro"/>
</dbReference>
<dbReference type="PANTHER" id="PTHR11530:SF11">
    <property type="entry name" value="D-ASPARTATE OXIDASE"/>
    <property type="match status" value="1"/>
</dbReference>
<evidence type="ECO:0000256" key="2">
    <source>
        <dbReference type="ARBA" id="ARBA00006730"/>
    </source>
</evidence>
<keyword evidence="3" id="KW-0285">Flavoprotein</keyword>
<dbReference type="STRING" id="1314777.A0A164YZU6"/>
<feature type="binding site" evidence="6">
    <location>
        <begin position="46"/>
        <end position="47"/>
    </location>
    <ligand>
        <name>FAD</name>
        <dbReference type="ChEBI" id="CHEBI:57692"/>
    </ligand>
</feature>
<dbReference type="InterPro" id="IPR023209">
    <property type="entry name" value="DAO"/>
</dbReference>
<dbReference type="Gene3D" id="3.30.9.10">
    <property type="entry name" value="D-Amino Acid Oxidase, subunit A, domain 2"/>
    <property type="match status" value="1"/>
</dbReference>
<dbReference type="GO" id="GO:0003884">
    <property type="term" value="F:D-amino-acid oxidase activity"/>
    <property type="evidence" value="ECO:0007669"/>
    <property type="project" value="InterPro"/>
</dbReference>
<evidence type="ECO:0000256" key="4">
    <source>
        <dbReference type="ARBA" id="ARBA00022827"/>
    </source>
</evidence>
<evidence type="ECO:0000313" key="8">
    <source>
        <dbReference type="EMBL" id="KZS97400.1"/>
    </source>
</evidence>
<dbReference type="PIRSF" id="PIRSF000189">
    <property type="entry name" value="D-aa_oxidase"/>
    <property type="match status" value="1"/>
</dbReference>
<dbReference type="GO" id="GO:0005737">
    <property type="term" value="C:cytoplasm"/>
    <property type="evidence" value="ECO:0007669"/>
    <property type="project" value="TreeGrafter"/>
</dbReference>
<protein>
    <submittedName>
        <fullName evidence="8">D-aspartate oxidase</fullName>
    </submittedName>
</protein>
<sequence>MSSSNITLIGAGVVGLTTALKIQELGHRVTIVAEYLPGDEKSIRYTSPWAGAHHVSFFGDEDPKQRDMDRETFRVMWEMSAGPAEACFMRIQQTEYYAEPKAAPNPLDVMPNFRYLEPSQLKAGAASGVEFETVTIDSPVYLLYLLTRFLQNGGQVKRASVQHISQLVSGGFLTSKPDALVVCAGIGARTLGGVEDRDVFPIRGQTVLIRAPWVNFGRTLSSVDGTWTYIIPRRSGDVILGGTKANDDWHPHPRPETTTDILERTLSICPELVPPEKLAELRRKGIDPKPEDLQPIILETGCGLRPGRKGGIRLERGLFQTIDGHSIPIVYNYGHGGYGYQSSWGSARIATDLLKEALA</sequence>
<keyword evidence="5" id="KW-0560">Oxidoreductase</keyword>
<evidence type="ECO:0000259" key="7">
    <source>
        <dbReference type="Pfam" id="PF01266"/>
    </source>
</evidence>
<feature type="binding site" evidence="6">
    <location>
        <position position="337"/>
    </location>
    <ligand>
        <name>D-dopa</name>
        <dbReference type="ChEBI" id="CHEBI:149689"/>
    </ligand>
</feature>
<reference evidence="8 9" key="1">
    <citation type="journal article" date="2016" name="Mol. Biol. Evol.">
        <title>Comparative Genomics of Early-Diverging Mushroom-Forming Fungi Provides Insights into the Origins of Lignocellulose Decay Capabilities.</title>
        <authorList>
            <person name="Nagy L.G."/>
            <person name="Riley R."/>
            <person name="Tritt A."/>
            <person name="Adam C."/>
            <person name="Daum C."/>
            <person name="Floudas D."/>
            <person name="Sun H."/>
            <person name="Yadav J.S."/>
            <person name="Pangilinan J."/>
            <person name="Larsson K.H."/>
            <person name="Matsuura K."/>
            <person name="Barry K."/>
            <person name="Labutti K."/>
            <person name="Kuo R."/>
            <person name="Ohm R.A."/>
            <person name="Bhattacharya S.S."/>
            <person name="Shirouzu T."/>
            <person name="Yoshinaga Y."/>
            <person name="Martin F.M."/>
            <person name="Grigoriev I.V."/>
            <person name="Hibbett D.S."/>
        </authorList>
    </citation>
    <scope>NUCLEOTIDE SEQUENCE [LARGE SCALE GENOMIC DNA]</scope>
    <source>
        <strain evidence="8 9">HHB9708</strain>
    </source>
</reference>
<name>A0A164YZU6_9AGAM</name>
<evidence type="ECO:0000256" key="1">
    <source>
        <dbReference type="ARBA" id="ARBA00001974"/>
    </source>
</evidence>
<dbReference type="InterPro" id="IPR006076">
    <property type="entry name" value="FAD-dep_OxRdtase"/>
</dbReference>
<dbReference type="SUPFAM" id="SSF51971">
    <property type="entry name" value="Nucleotide-binding domain"/>
    <property type="match status" value="1"/>
</dbReference>
<evidence type="ECO:0000256" key="6">
    <source>
        <dbReference type="PIRSR" id="PIRSR000189-1"/>
    </source>
</evidence>
<evidence type="ECO:0000256" key="3">
    <source>
        <dbReference type="ARBA" id="ARBA00022630"/>
    </source>
</evidence>
<dbReference type="SUPFAM" id="SSF54373">
    <property type="entry name" value="FAD-linked reductases, C-terminal domain"/>
    <property type="match status" value="1"/>
</dbReference>
<evidence type="ECO:0000313" key="9">
    <source>
        <dbReference type="Proteomes" id="UP000076722"/>
    </source>
</evidence>
<feature type="binding site" evidence="6">
    <location>
        <position position="161"/>
    </location>
    <ligand>
        <name>FAD</name>
        <dbReference type="ChEBI" id="CHEBI:57692"/>
    </ligand>
</feature>
<proteinExistence type="inferred from homology"/>
<evidence type="ECO:0000256" key="5">
    <source>
        <dbReference type="ARBA" id="ARBA00023002"/>
    </source>
</evidence>
<comment type="similarity">
    <text evidence="2">Belongs to the DAMOX/DASOX family.</text>
</comment>
<accession>A0A164YZU6</accession>
<keyword evidence="9" id="KW-1185">Reference proteome</keyword>
<feature type="binding site" evidence="6">
    <location>
        <position position="305"/>
    </location>
    <ligand>
        <name>D-dopa</name>
        <dbReference type="ChEBI" id="CHEBI:149689"/>
    </ligand>
</feature>
<comment type="cofactor">
    <cofactor evidence="1 6">
        <name>FAD</name>
        <dbReference type="ChEBI" id="CHEBI:57692"/>
    </cofactor>
</comment>
<keyword evidence="4 6" id="KW-0274">FAD</keyword>
<feature type="domain" description="FAD dependent oxidoreductase" evidence="7">
    <location>
        <begin position="8"/>
        <end position="353"/>
    </location>
</feature>
<dbReference type="AlphaFoldDB" id="A0A164YZU6"/>
<gene>
    <name evidence="8" type="ORF">SISNIDRAFT_450195</name>
</gene>
<dbReference type="PANTHER" id="PTHR11530">
    <property type="entry name" value="D-AMINO ACID OXIDASE"/>
    <property type="match status" value="1"/>
</dbReference>
<feature type="binding site" evidence="6">
    <location>
        <position position="229"/>
    </location>
    <ligand>
        <name>D-dopa</name>
        <dbReference type="ChEBI" id="CHEBI:149689"/>
    </ligand>
</feature>
<dbReference type="Proteomes" id="UP000076722">
    <property type="component" value="Unassembled WGS sequence"/>
</dbReference>